<dbReference type="SUPFAM" id="SSF52833">
    <property type="entry name" value="Thioredoxin-like"/>
    <property type="match status" value="1"/>
</dbReference>
<keyword evidence="3" id="KW-0274">FAD</keyword>
<dbReference type="Gene3D" id="3.50.50.60">
    <property type="entry name" value="FAD/NAD(P)-binding domain"/>
    <property type="match status" value="1"/>
</dbReference>
<dbReference type="Gene3D" id="3.40.30.20">
    <property type="match status" value="1"/>
</dbReference>
<dbReference type="PRINTS" id="PR00420">
    <property type="entry name" value="RNGMNOXGNASE"/>
</dbReference>
<dbReference type="SUPFAM" id="SSF54373">
    <property type="entry name" value="FAD-linked reductases, C-terminal domain"/>
    <property type="match status" value="1"/>
</dbReference>
<accession>A0A5N5QFX8</accession>
<comment type="caution">
    <text evidence="7">The sequence shown here is derived from an EMBL/GenBank/DDBJ whole genome shotgun (WGS) entry which is preliminary data.</text>
</comment>
<evidence type="ECO:0000259" key="5">
    <source>
        <dbReference type="Pfam" id="PF01494"/>
    </source>
</evidence>
<feature type="domain" description="Phenol hydroxylase-like C-terminal dimerisation" evidence="6">
    <location>
        <begin position="423"/>
        <end position="591"/>
    </location>
</feature>
<evidence type="ECO:0000259" key="6">
    <source>
        <dbReference type="Pfam" id="PF07976"/>
    </source>
</evidence>
<sequence length="596" mass="65719">MSGSSNSVDVLIVGAGPAGLMCAYNLSQAGFHVRIVDKKLERLQKGQGDVIQVRGMEILASLGLSSKILAEAQRCVHVATYASCPTNSGYIVRTSRKSTIQDVESPFPFMGLYAQSSIEGIFRAAAASGERRIPSATFSPQPTEAASKVEVEQGVHPIELNVSEDRDEAYPVTVRLQRLDGQVESLRAKYLLGCEGAHSWTRTQIGINMVGETSDQVWGLVDGYIKTDFPDVRALTVVENNGRRAVLIPRENNMVRFTVQVKDTDVTIDPITGRVDRTKIQPEKIKQLVKEVFSPYQIEWTREPDWWGVYVIGQRLASRYQDKNDRVFIIGDACHTHSPHAGQGMNAAMSDGHNLSWKLVHVLKGWAGPDLLRTYESERRGFAAQLIELHERIAEIMSGKIKGNSADYLTKSNLFISGIGTIYSPSQIVDPINQALASGIVVGQRMPHQVIIRTADMRAYSTLDLLTSDNLYKLIVFTGDVKDAVQRERLEKLGEVISQWPNGISSRFQLYTIMLAKNSKESVDYTDVPTSLRPYWDTVFLDDESYAKLNGGGRAYQSLGVGSEGCVVLVRPDGHVGVLAPLDDAEGLRKFASLAA</sequence>
<reference evidence="7 8" key="1">
    <citation type="journal article" date="2019" name="Fungal Biol. Biotechnol.">
        <title>Draft genome sequence of fastidious pathogen Ceratobasidium theobromae, which causes vascular-streak dieback in Theobroma cacao.</title>
        <authorList>
            <person name="Ali S.S."/>
            <person name="Asman A."/>
            <person name="Shao J."/>
            <person name="Firmansyah A.P."/>
            <person name="Susilo A.W."/>
            <person name="Rosmana A."/>
            <person name="McMahon P."/>
            <person name="Junaid M."/>
            <person name="Guest D."/>
            <person name="Kheng T.Y."/>
            <person name="Meinhardt L.W."/>
            <person name="Bailey B.A."/>
        </authorList>
    </citation>
    <scope>NUCLEOTIDE SEQUENCE [LARGE SCALE GENOMIC DNA]</scope>
    <source>
        <strain evidence="7 8">CT2</strain>
    </source>
</reference>
<evidence type="ECO:0000313" key="8">
    <source>
        <dbReference type="Proteomes" id="UP000383932"/>
    </source>
</evidence>
<dbReference type="InterPro" id="IPR012941">
    <property type="entry name" value="Phe_hydrox_C_dim_dom"/>
</dbReference>
<dbReference type="PANTHER" id="PTHR43004:SF20">
    <property type="entry name" value="2-MONOOXYGENASE, PUTATIVE (AFU_ORTHOLOGUE AFUA_1G13660)-RELATED"/>
    <property type="match status" value="1"/>
</dbReference>
<keyword evidence="2" id="KW-0285">Flavoprotein</keyword>
<comment type="similarity">
    <text evidence="1">Belongs to the PheA/TfdB FAD monooxygenase family.</text>
</comment>
<dbReference type="Pfam" id="PF01494">
    <property type="entry name" value="FAD_binding_3"/>
    <property type="match status" value="1"/>
</dbReference>
<dbReference type="EMBL" id="SSOP01000159">
    <property type="protein sequence ID" value="KAB5590574.1"/>
    <property type="molecule type" value="Genomic_DNA"/>
</dbReference>
<evidence type="ECO:0000313" key="7">
    <source>
        <dbReference type="EMBL" id="KAB5590574.1"/>
    </source>
</evidence>
<dbReference type="OrthoDB" id="1716816at2759"/>
<dbReference type="Proteomes" id="UP000383932">
    <property type="component" value="Unassembled WGS sequence"/>
</dbReference>
<dbReference type="AlphaFoldDB" id="A0A5N5QFX8"/>
<dbReference type="Pfam" id="PF07976">
    <property type="entry name" value="Phe_hydrox_dim"/>
    <property type="match status" value="1"/>
</dbReference>
<keyword evidence="4" id="KW-0560">Oxidoreductase</keyword>
<dbReference type="GO" id="GO:0016709">
    <property type="term" value="F:oxidoreductase activity, acting on paired donors, with incorporation or reduction of molecular oxygen, NAD(P)H as one donor, and incorporation of one atom of oxygen"/>
    <property type="evidence" value="ECO:0007669"/>
    <property type="project" value="UniProtKB-ARBA"/>
</dbReference>
<dbReference type="CDD" id="cd02979">
    <property type="entry name" value="PHOX_C"/>
    <property type="match status" value="1"/>
</dbReference>
<keyword evidence="8" id="KW-1185">Reference proteome</keyword>
<dbReference type="InterPro" id="IPR036249">
    <property type="entry name" value="Thioredoxin-like_sf"/>
</dbReference>
<dbReference type="InterPro" id="IPR036188">
    <property type="entry name" value="FAD/NAD-bd_sf"/>
</dbReference>
<dbReference type="GO" id="GO:0071949">
    <property type="term" value="F:FAD binding"/>
    <property type="evidence" value="ECO:0007669"/>
    <property type="project" value="InterPro"/>
</dbReference>
<evidence type="ECO:0000256" key="2">
    <source>
        <dbReference type="ARBA" id="ARBA00022630"/>
    </source>
</evidence>
<dbReference type="PANTHER" id="PTHR43004">
    <property type="entry name" value="TRK SYSTEM POTASSIUM UPTAKE PROTEIN"/>
    <property type="match status" value="1"/>
</dbReference>
<dbReference type="InterPro" id="IPR050641">
    <property type="entry name" value="RIFMO-like"/>
</dbReference>
<protein>
    <recommendedName>
        <fullName evidence="9">Phenol 2-monooxygenase</fullName>
    </recommendedName>
</protein>
<evidence type="ECO:0000256" key="1">
    <source>
        <dbReference type="ARBA" id="ARBA00007801"/>
    </source>
</evidence>
<feature type="domain" description="FAD-binding" evidence="5">
    <location>
        <begin position="8"/>
        <end position="388"/>
    </location>
</feature>
<evidence type="ECO:0000256" key="3">
    <source>
        <dbReference type="ARBA" id="ARBA00022827"/>
    </source>
</evidence>
<evidence type="ECO:0000256" key="4">
    <source>
        <dbReference type="ARBA" id="ARBA00023002"/>
    </source>
</evidence>
<name>A0A5N5QFX8_9AGAM</name>
<dbReference type="InterPro" id="IPR002938">
    <property type="entry name" value="FAD-bd"/>
</dbReference>
<proteinExistence type="inferred from homology"/>
<organism evidence="7 8">
    <name type="scientific">Ceratobasidium theobromae</name>
    <dbReference type="NCBI Taxonomy" id="1582974"/>
    <lineage>
        <taxon>Eukaryota</taxon>
        <taxon>Fungi</taxon>
        <taxon>Dikarya</taxon>
        <taxon>Basidiomycota</taxon>
        <taxon>Agaricomycotina</taxon>
        <taxon>Agaricomycetes</taxon>
        <taxon>Cantharellales</taxon>
        <taxon>Ceratobasidiaceae</taxon>
        <taxon>Ceratobasidium</taxon>
    </lineage>
</organism>
<dbReference type="InterPro" id="IPR038220">
    <property type="entry name" value="PHOX_C_sf"/>
</dbReference>
<dbReference type="Gene3D" id="3.30.9.10">
    <property type="entry name" value="D-Amino Acid Oxidase, subunit A, domain 2"/>
    <property type="match status" value="1"/>
</dbReference>
<dbReference type="SUPFAM" id="SSF51905">
    <property type="entry name" value="FAD/NAD(P)-binding domain"/>
    <property type="match status" value="1"/>
</dbReference>
<gene>
    <name evidence="7" type="ORF">CTheo_5969</name>
</gene>
<evidence type="ECO:0008006" key="9">
    <source>
        <dbReference type="Google" id="ProtNLM"/>
    </source>
</evidence>